<evidence type="ECO:0000313" key="1">
    <source>
        <dbReference type="EMBL" id="NBI77689.1"/>
    </source>
</evidence>
<proteinExistence type="predicted"/>
<organism evidence="1 2">
    <name type="scientific">Anaerotruncus colihominis</name>
    <dbReference type="NCBI Taxonomy" id="169435"/>
    <lineage>
        <taxon>Bacteria</taxon>
        <taxon>Bacillati</taxon>
        <taxon>Bacillota</taxon>
        <taxon>Clostridia</taxon>
        <taxon>Eubacteriales</taxon>
        <taxon>Oscillospiraceae</taxon>
        <taxon>Anaerotruncus</taxon>
    </lineage>
</organism>
<sequence length="147" mass="17218">MKRERIAQMTSVFHAPVEQVWNVVTDNTDWSWRSDLCAIKEKPDGITFIEYPKKGSETVFKIVKKEPFRLYAFHMEHAMFTGEWTGEFSETPSGGACVVFTERLQIRNPLIWLLSFVLMDLHGMQERYFHDLRVKLGEKSDGETRDI</sequence>
<accession>A0A845RDP2</accession>
<comment type="caution">
    <text evidence="1">The sequence shown here is derived from an EMBL/GenBank/DDBJ whole genome shotgun (WGS) entry which is preliminary data.</text>
</comment>
<name>A0A845RDP2_9FIRM</name>
<dbReference type="OrthoDB" id="9788177at2"/>
<dbReference type="InterPro" id="IPR019587">
    <property type="entry name" value="Polyketide_cyclase/dehydratase"/>
</dbReference>
<dbReference type="InterPro" id="IPR023393">
    <property type="entry name" value="START-like_dom_sf"/>
</dbReference>
<dbReference type="CDD" id="cd07812">
    <property type="entry name" value="SRPBCC"/>
    <property type="match status" value="1"/>
</dbReference>
<dbReference type="Proteomes" id="UP000446348">
    <property type="component" value="Unassembled WGS sequence"/>
</dbReference>
<dbReference type="RefSeq" id="WP_160208515.1">
    <property type="nucleotide sequence ID" value="NZ_CASBEY010000088.1"/>
</dbReference>
<gene>
    <name evidence="1" type="ORF">D3Z39_02170</name>
</gene>
<dbReference type="EMBL" id="QXWZ01000003">
    <property type="protein sequence ID" value="NBI77689.1"/>
    <property type="molecule type" value="Genomic_DNA"/>
</dbReference>
<dbReference type="AlphaFoldDB" id="A0A845RDP2"/>
<dbReference type="SUPFAM" id="SSF55961">
    <property type="entry name" value="Bet v1-like"/>
    <property type="match status" value="1"/>
</dbReference>
<protein>
    <submittedName>
        <fullName evidence="1">SRPBCC family protein</fullName>
    </submittedName>
</protein>
<reference evidence="1 2" key="1">
    <citation type="submission" date="2018-08" db="EMBL/GenBank/DDBJ databases">
        <title>Murine metabolic-syndrome-specific gut microbial biobank.</title>
        <authorList>
            <person name="Liu C."/>
        </authorList>
    </citation>
    <scope>NUCLEOTIDE SEQUENCE [LARGE SCALE GENOMIC DNA]</scope>
    <source>
        <strain evidence="1 2">X69</strain>
    </source>
</reference>
<dbReference type="Pfam" id="PF10604">
    <property type="entry name" value="Polyketide_cyc2"/>
    <property type="match status" value="1"/>
</dbReference>
<evidence type="ECO:0000313" key="2">
    <source>
        <dbReference type="Proteomes" id="UP000446348"/>
    </source>
</evidence>
<dbReference type="Gene3D" id="3.30.530.20">
    <property type="match status" value="1"/>
</dbReference>